<evidence type="ECO:0000256" key="2">
    <source>
        <dbReference type="SAM" id="SignalP"/>
    </source>
</evidence>
<evidence type="ECO:0000313" key="4">
    <source>
        <dbReference type="Proteomes" id="UP001469089"/>
    </source>
</evidence>
<reference evidence="3 4" key="1">
    <citation type="journal article" date="2024" name="Chem. Sci.">
        <title>Discovery of a lagriamide polyketide by integrated genome mining, isotopic labeling, and untargeted metabolomics.</title>
        <authorList>
            <person name="Fergusson C.H."/>
            <person name="Saulog J."/>
            <person name="Paulo B.S."/>
            <person name="Wilson D.M."/>
            <person name="Liu D.Y."/>
            <person name="Morehouse N.J."/>
            <person name="Waterworth S."/>
            <person name="Barkei J."/>
            <person name="Gray C.A."/>
            <person name="Kwan J.C."/>
            <person name="Eustaquio A.S."/>
            <person name="Linington R.G."/>
        </authorList>
    </citation>
    <scope>NUCLEOTIDE SEQUENCE [LARGE SCALE GENOMIC DNA]</scope>
    <source>
        <strain evidence="3 4">RL17-338-BIF-B</strain>
    </source>
</reference>
<keyword evidence="1" id="KW-1133">Transmembrane helix</keyword>
<feature type="chain" id="PRO_5045807124" evidence="2">
    <location>
        <begin position="34"/>
        <end position="85"/>
    </location>
</feature>
<proteinExistence type="predicted"/>
<dbReference type="EMBL" id="JAOALG010000002">
    <property type="protein sequence ID" value="MEQ5842999.1"/>
    <property type="molecule type" value="Genomic_DNA"/>
</dbReference>
<keyword evidence="2" id="KW-0732">Signal</keyword>
<dbReference type="Proteomes" id="UP001469089">
    <property type="component" value="Unassembled WGS sequence"/>
</dbReference>
<sequence length="85" mass="8433">MLRMKEVMSAVKGATKRVAVGVVAAGMSVAAFAQTPTGSGATFDTTAIVASINNVAPAIVAVGGAVLGVVAVAWGIKMVRSFLGR</sequence>
<keyword evidence="1" id="KW-0472">Membrane</keyword>
<dbReference type="InterPro" id="IPR008020">
    <property type="entry name" value="G8P"/>
</dbReference>
<accession>A0ABV1LUM3</accession>
<dbReference type="Pfam" id="PF05356">
    <property type="entry name" value="Phage_Coat_B"/>
    <property type="match status" value="1"/>
</dbReference>
<name>A0ABV1LUM3_9BURK</name>
<organism evidence="3 4">
    <name type="scientific">Paraburkholderia acidicola</name>
    <dbReference type="NCBI Taxonomy" id="1912599"/>
    <lineage>
        <taxon>Bacteria</taxon>
        <taxon>Pseudomonadati</taxon>
        <taxon>Pseudomonadota</taxon>
        <taxon>Betaproteobacteria</taxon>
        <taxon>Burkholderiales</taxon>
        <taxon>Burkholderiaceae</taxon>
        <taxon>Paraburkholderia</taxon>
    </lineage>
</organism>
<protein>
    <submittedName>
        <fullName evidence="3">Major capsid protein</fullName>
    </submittedName>
</protein>
<keyword evidence="4" id="KW-1185">Reference proteome</keyword>
<gene>
    <name evidence="3" type="ORF">N0A02_26445</name>
</gene>
<dbReference type="RefSeq" id="WP_349544741.1">
    <property type="nucleotide sequence ID" value="NZ_JAOALG010000002.1"/>
</dbReference>
<evidence type="ECO:0000313" key="3">
    <source>
        <dbReference type="EMBL" id="MEQ5842999.1"/>
    </source>
</evidence>
<comment type="caution">
    <text evidence="3">The sequence shown here is derived from an EMBL/GenBank/DDBJ whole genome shotgun (WGS) entry which is preliminary data.</text>
</comment>
<evidence type="ECO:0000256" key="1">
    <source>
        <dbReference type="SAM" id="Phobius"/>
    </source>
</evidence>
<feature type="signal peptide" evidence="2">
    <location>
        <begin position="1"/>
        <end position="33"/>
    </location>
</feature>
<feature type="transmembrane region" description="Helical" evidence="1">
    <location>
        <begin position="57"/>
        <end position="76"/>
    </location>
</feature>
<keyword evidence="1" id="KW-0812">Transmembrane</keyword>